<dbReference type="Gene3D" id="1.10.10.10">
    <property type="entry name" value="Winged helix-like DNA-binding domain superfamily/Winged helix DNA-binding domain"/>
    <property type="match status" value="1"/>
</dbReference>
<dbReference type="InterPro" id="IPR000485">
    <property type="entry name" value="AsnC-type_HTH_dom"/>
</dbReference>
<dbReference type="RefSeq" id="WP_015763105.1">
    <property type="nucleotide sequence ID" value="NZ_CP039375.1"/>
</dbReference>
<evidence type="ECO:0000313" key="6">
    <source>
        <dbReference type="Proteomes" id="UP000297053"/>
    </source>
</evidence>
<keyword evidence="3" id="KW-0804">Transcription</keyword>
<reference evidence="5 6" key="2">
    <citation type="submission" date="2019-04" db="EMBL/GenBank/DDBJ databases">
        <authorList>
            <person name="Yang S."/>
            <person name="Wei W."/>
        </authorList>
    </citation>
    <scope>NUCLEOTIDE SEQUENCE [LARGE SCALE GENOMIC DNA]</scope>
    <source>
        <strain evidence="6">ZP60</strain>
    </source>
</reference>
<evidence type="ECO:0000256" key="3">
    <source>
        <dbReference type="ARBA" id="ARBA00023163"/>
    </source>
</evidence>
<protein>
    <submittedName>
        <fullName evidence="5">Lrp/AsnC family transcriptional regulator</fullName>
    </submittedName>
</protein>
<sequence>MSNRKDVLAVLRENARQSNADIARQTGLTEPEVERIVDELESEGVVKGYTAIVDWEAVEEGDEPVRATVELNVTLDRETSYIDIAERIAKFPQVKSLRLISGDYDFDMEVEGDSMSEVSHFVSDKIAPIPEITQTVTHYIMESYKEQGIEFGDGSDDDRLSISP</sequence>
<dbReference type="Gene3D" id="3.30.70.920">
    <property type="match status" value="1"/>
</dbReference>
<dbReference type="InterPro" id="IPR019887">
    <property type="entry name" value="Tscrpt_reg_AsnC/Lrp_C"/>
</dbReference>
<dbReference type="PROSITE" id="PS50956">
    <property type="entry name" value="HTH_ASNC_2"/>
    <property type="match status" value="1"/>
</dbReference>
<dbReference type="EMBL" id="CP039375">
    <property type="protein sequence ID" value="QCD66682.1"/>
    <property type="molecule type" value="Genomic_DNA"/>
</dbReference>
<dbReference type="SUPFAM" id="SSF46785">
    <property type="entry name" value="Winged helix' DNA-binding domain"/>
    <property type="match status" value="1"/>
</dbReference>
<evidence type="ECO:0000259" key="4">
    <source>
        <dbReference type="PROSITE" id="PS50956"/>
    </source>
</evidence>
<gene>
    <name evidence="5" type="ORF">E5139_13895</name>
</gene>
<dbReference type="SMART" id="SM00344">
    <property type="entry name" value="HTH_ASNC"/>
    <property type="match status" value="1"/>
</dbReference>
<name>A0A4D6KH30_9EURY</name>
<keyword evidence="2" id="KW-0238">DNA-binding</keyword>
<dbReference type="InterPro" id="IPR036390">
    <property type="entry name" value="WH_DNA-bd_sf"/>
</dbReference>
<evidence type="ECO:0000256" key="2">
    <source>
        <dbReference type="ARBA" id="ARBA00023125"/>
    </source>
</evidence>
<dbReference type="PANTHER" id="PTHR30154:SF50">
    <property type="entry name" value="TRANSCRIPTIONAL REGULATOR, ASNC FAMILY"/>
    <property type="match status" value="1"/>
</dbReference>
<evidence type="ECO:0000313" key="5">
    <source>
        <dbReference type="EMBL" id="QCD66682.1"/>
    </source>
</evidence>
<dbReference type="InterPro" id="IPR011008">
    <property type="entry name" value="Dimeric_a/b-barrel"/>
</dbReference>
<dbReference type="InterPro" id="IPR036388">
    <property type="entry name" value="WH-like_DNA-bd_sf"/>
</dbReference>
<dbReference type="GO" id="GO:0043565">
    <property type="term" value="F:sequence-specific DNA binding"/>
    <property type="evidence" value="ECO:0007669"/>
    <property type="project" value="InterPro"/>
</dbReference>
<dbReference type="GO" id="GO:0005829">
    <property type="term" value="C:cytosol"/>
    <property type="evidence" value="ECO:0007669"/>
    <property type="project" value="TreeGrafter"/>
</dbReference>
<proteinExistence type="predicted"/>
<dbReference type="Proteomes" id="UP000297053">
    <property type="component" value="Chromosome"/>
</dbReference>
<keyword evidence="1" id="KW-0805">Transcription regulation</keyword>
<dbReference type="Pfam" id="PF01037">
    <property type="entry name" value="AsnC_trans_reg"/>
    <property type="match status" value="1"/>
</dbReference>
<dbReference type="SUPFAM" id="SSF54909">
    <property type="entry name" value="Dimeric alpha+beta barrel"/>
    <property type="match status" value="1"/>
</dbReference>
<dbReference type="InterPro" id="IPR019888">
    <property type="entry name" value="Tscrpt_reg_AsnC-like"/>
</dbReference>
<evidence type="ECO:0000256" key="1">
    <source>
        <dbReference type="ARBA" id="ARBA00023015"/>
    </source>
</evidence>
<dbReference type="OMA" id="KYKQDGI"/>
<dbReference type="Pfam" id="PF13412">
    <property type="entry name" value="HTH_24"/>
    <property type="match status" value="1"/>
</dbReference>
<organism evidence="5 6">
    <name type="scientific">Halomicrobium mukohataei</name>
    <dbReference type="NCBI Taxonomy" id="57705"/>
    <lineage>
        <taxon>Archaea</taxon>
        <taxon>Methanobacteriati</taxon>
        <taxon>Methanobacteriota</taxon>
        <taxon>Stenosarchaea group</taxon>
        <taxon>Halobacteria</taxon>
        <taxon>Halobacteriales</taxon>
        <taxon>Haloarculaceae</taxon>
        <taxon>Halomicrobium</taxon>
    </lineage>
</organism>
<dbReference type="GO" id="GO:0043200">
    <property type="term" value="P:response to amino acid"/>
    <property type="evidence" value="ECO:0007669"/>
    <property type="project" value="TreeGrafter"/>
</dbReference>
<dbReference type="PANTHER" id="PTHR30154">
    <property type="entry name" value="LEUCINE-RESPONSIVE REGULATORY PROTEIN"/>
    <property type="match status" value="1"/>
</dbReference>
<dbReference type="GeneID" id="42180053"/>
<dbReference type="AlphaFoldDB" id="A0A4D6KH30"/>
<feature type="domain" description="HTH asnC-type" evidence="4">
    <location>
        <begin position="8"/>
        <end position="64"/>
    </location>
</feature>
<dbReference type="KEGG" id="halz:E5139_13895"/>
<reference evidence="5 6" key="1">
    <citation type="submission" date="2019-04" db="EMBL/GenBank/DDBJ databases">
        <title>Complete genome sequence of Arthrobacter sp. ZXY-2 associated with effective atrazine degradation and salt adaptation.</title>
        <authorList>
            <person name="Zhao X."/>
        </authorList>
    </citation>
    <scope>NUCLEOTIDE SEQUENCE [LARGE SCALE GENOMIC DNA]</scope>
    <source>
        <strain evidence="6">ZP60</strain>
    </source>
</reference>
<accession>A0A4D6KH30</accession>